<dbReference type="Pfam" id="PF00106">
    <property type="entry name" value="adh_short"/>
    <property type="match status" value="1"/>
</dbReference>
<dbReference type="InterPro" id="IPR036291">
    <property type="entry name" value="NAD(P)-bd_dom_sf"/>
</dbReference>
<dbReference type="PANTHER" id="PTHR43943:SF17">
    <property type="entry name" value="3-PHENYLPROPIONATE-DIHYDRODIOL_CINNAMIC ACID-DIHYDRODIOL DEHYDROGENASE"/>
    <property type="match status" value="1"/>
</dbReference>
<dbReference type="Gene3D" id="3.40.50.720">
    <property type="entry name" value="NAD(P)-binding Rossmann-like Domain"/>
    <property type="match status" value="1"/>
</dbReference>
<dbReference type="PRINTS" id="PR00081">
    <property type="entry name" value="GDHRDH"/>
</dbReference>
<name>A0A934IS38_9HYPH</name>
<organism evidence="6 7">
    <name type="scientific">Acuticoccus mangrovi</name>
    <dbReference type="NCBI Taxonomy" id="2796142"/>
    <lineage>
        <taxon>Bacteria</taxon>
        <taxon>Pseudomonadati</taxon>
        <taxon>Pseudomonadota</taxon>
        <taxon>Alphaproteobacteria</taxon>
        <taxon>Hyphomicrobiales</taxon>
        <taxon>Amorphaceae</taxon>
        <taxon>Acuticoccus</taxon>
    </lineage>
</organism>
<evidence type="ECO:0000256" key="3">
    <source>
        <dbReference type="ARBA" id="ARBA00023002"/>
    </source>
</evidence>
<comment type="similarity">
    <text evidence="1 5">Belongs to the short-chain dehydrogenases/reductases (SDR) family.</text>
</comment>
<dbReference type="PANTHER" id="PTHR43943">
    <property type="entry name" value="DEHYDROGENASE/REDUCTASE (SDR FAMILY) MEMBER 4"/>
    <property type="match status" value="1"/>
</dbReference>
<comment type="caution">
    <text evidence="6">The sequence shown here is derived from an EMBL/GenBank/DDBJ whole genome shotgun (WGS) entry which is preliminary data.</text>
</comment>
<dbReference type="SUPFAM" id="SSF51735">
    <property type="entry name" value="NAD(P)-binding Rossmann-fold domains"/>
    <property type="match status" value="1"/>
</dbReference>
<keyword evidence="7" id="KW-1185">Reference proteome</keyword>
<dbReference type="AlphaFoldDB" id="A0A934IS38"/>
<dbReference type="PROSITE" id="PS00061">
    <property type="entry name" value="ADH_SHORT"/>
    <property type="match status" value="1"/>
</dbReference>
<dbReference type="InterPro" id="IPR020904">
    <property type="entry name" value="Sc_DH/Rdtase_CS"/>
</dbReference>
<sequence length="241" mass="25321">MDLTPLAGRLAVVTGATRGIGWAVATELARHGVHVIAVGRKVEALEELDDALRAVGTAGTLVPLDMTDGQGVDRLGGSINDRWGKVDIVVGNAGVLGQISPLAHVKAPTWQETLDVNVTANWRLIRTLDPLLRRSDAGRCVFVTSGAVAKLRPFWGPYSVSKAALDALVKTYANETATTAVRANLFSPGAVRTAMRAAAVPGEDPDTLPTPADVAPSIAALCAPGMERSGATYSFRDRDFI</sequence>
<evidence type="ECO:0000313" key="6">
    <source>
        <dbReference type="EMBL" id="MBJ3776649.1"/>
    </source>
</evidence>
<reference evidence="6" key="1">
    <citation type="submission" date="2020-12" db="EMBL/GenBank/DDBJ databases">
        <title>Bacterial taxonomy.</title>
        <authorList>
            <person name="Pan X."/>
        </authorList>
    </citation>
    <scope>NUCLEOTIDE SEQUENCE</scope>
    <source>
        <strain evidence="6">B2012</strain>
    </source>
</reference>
<dbReference type="InterPro" id="IPR002347">
    <property type="entry name" value="SDR_fam"/>
</dbReference>
<dbReference type="EMBL" id="JAEKJA010000010">
    <property type="protein sequence ID" value="MBJ3776649.1"/>
    <property type="molecule type" value="Genomic_DNA"/>
</dbReference>
<dbReference type="GO" id="GO:0016491">
    <property type="term" value="F:oxidoreductase activity"/>
    <property type="evidence" value="ECO:0007669"/>
    <property type="project" value="UniProtKB-KW"/>
</dbReference>
<evidence type="ECO:0000313" key="7">
    <source>
        <dbReference type="Proteomes" id="UP000609531"/>
    </source>
</evidence>
<keyword evidence="2" id="KW-0058">Aromatic hydrocarbons catabolism</keyword>
<keyword evidence="3" id="KW-0560">Oxidoreductase</keyword>
<dbReference type="PRINTS" id="PR00080">
    <property type="entry name" value="SDRFAMILY"/>
</dbReference>
<protein>
    <submittedName>
        <fullName evidence="6">SDR family NAD(P)-dependent oxidoreductase</fullName>
    </submittedName>
</protein>
<evidence type="ECO:0000256" key="2">
    <source>
        <dbReference type="ARBA" id="ARBA00022797"/>
    </source>
</evidence>
<evidence type="ECO:0000256" key="1">
    <source>
        <dbReference type="ARBA" id="ARBA00006484"/>
    </source>
</evidence>
<evidence type="ECO:0000256" key="5">
    <source>
        <dbReference type="RuleBase" id="RU000363"/>
    </source>
</evidence>
<accession>A0A934IS38</accession>
<keyword evidence="4" id="KW-0520">NAD</keyword>
<dbReference type="Proteomes" id="UP000609531">
    <property type="component" value="Unassembled WGS sequence"/>
</dbReference>
<proteinExistence type="inferred from homology"/>
<evidence type="ECO:0000256" key="4">
    <source>
        <dbReference type="ARBA" id="ARBA00023027"/>
    </source>
</evidence>
<gene>
    <name evidence="6" type="ORF">JCR33_13165</name>
</gene>